<feature type="transmembrane region" description="Helical" evidence="1">
    <location>
        <begin position="107"/>
        <end position="128"/>
    </location>
</feature>
<keyword evidence="3" id="KW-1185">Reference proteome</keyword>
<dbReference type="EMBL" id="CADEPM010000001">
    <property type="protein sequence ID" value="CAB3397189.1"/>
    <property type="molecule type" value="Genomic_DNA"/>
</dbReference>
<accession>A0A8S1EHL4</accession>
<dbReference type="AlphaFoldDB" id="A0A8S1EHL4"/>
<keyword evidence="1" id="KW-0472">Membrane</keyword>
<gene>
    <name evidence="2" type="ORF">CBOVIS_LOCUS643</name>
</gene>
<proteinExistence type="predicted"/>
<dbReference type="Proteomes" id="UP000494206">
    <property type="component" value="Unassembled WGS sequence"/>
</dbReference>
<comment type="caution">
    <text evidence="2">The sequence shown here is derived from an EMBL/GenBank/DDBJ whole genome shotgun (WGS) entry which is preliminary data.</text>
</comment>
<evidence type="ECO:0000256" key="1">
    <source>
        <dbReference type="SAM" id="Phobius"/>
    </source>
</evidence>
<keyword evidence="1" id="KW-0812">Transmembrane</keyword>
<keyword evidence="1" id="KW-1133">Transmembrane helix</keyword>
<feature type="transmembrane region" description="Helical" evidence="1">
    <location>
        <begin position="48"/>
        <end position="71"/>
    </location>
</feature>
<protein>
    <submittedName>
        <fullName evidence="2">Uncharacterized protein</fullName>
    </submittedName>
</protein>
<evidence type="ECO:0000313" key="2">
    <source>
        <dbReference type="EMBL" id="CAB3397189.1"/>
    </source>
</evidence>
<sequence length="159" mass="18247">MLKSNSENPPRFFVDIAQTLNKSNLTISEILFSLSLYGWLQNHKGEEFYSILAIFDLITLSSVLVSLWFIVQKFYWRKIEFTCNGLGTISSICSIVLNIFITEKTLSAQTLIHLMTLSLFVFAGIFAYRETCNTVSNLFISEWGQATEEHEIEALEDHF</sequence>
<name>A0A8S1EHL4_9PELO</name>
<organism evidence="2 3">
    <name type="scientific">Caenorhabditis bovis</name>
    <dbReference type="NCBI Taxonomy" id="2654633"/>
    <lineage>
        <taxon>Eukaryota</taxon>
        <taxon>Metazoa</taxon>
        <taxon>Ecdysozoa</taxon>
        <taxon>Nematoda</taxon>
        <taxon>Chromadorea</taxon>
        <taxon>Rhabditida</taxon>
        <taxon>Rhabditina</taxon>
        <taxon>Rhabditomorpha</taxon>
        <taxon>Rhabditoidea</taxon>
        <taxon>Rhabditidae</taxon>
        <taxon>Peloderinae</taxon>
        <taxon>Caenorhabditis</taxon>
    </lineage>
</organism>
<evidence type="ECO:0000313" key="3">
    <source>
        <dbReference type="Proteomes" id="UP000494206"/>
    </source>
</evidence>
<reference evidence="2 3" key="1">
    <citation type="submission" date="2020-04" db="EMBL/GenBank/DDBJ databases">
        <authorList>
            <person name="Laetsch R D."/>
            <person name="Stevens L."/>
            <person name="Kumar S."/>
            <person name="Blaxter L. M."/>
        </authorList>
    </citation>
    <scope>NUCLEOTIDE SEQUENCE [LARGE SCALE GENOMIC DNA]</scope>
</reference>
<dbReference type="OrthoDB" id="5798875at2759"/>
<feature type="transmembrane region" description="Helical" evidence="1">
    <location>
        <begin position="83"/>
        <end position="101"/>
    </location>
</feature>